<reference evidence="15" key="1">
    <citation type="submission" date="2014-05" db="EMBL/GenBank/DDBJ databases">
        <authorList>
            <person name="Chronopoulou M."/>
        </authorList>
    </citation>
    <scope>NUCLEOTIDE SEQUENCE</scope>
    <source>
        <tissue evidence="15">Whole organism</tissue>
    </source>
</reference>
<evidence type="ECO:0000256" key="10">
    <source>
        <dbReference type="ARBA" id="ARBA00023180"/>
    </source>
</evidence>
<evidence type="ECO:0000256" key="9">
    <source>
        <dbReference type="ARBA" id="ARBA00023170"/>
    </source>
</evidence>
<keyword evidence="5 13" id="KW-0812">Transmembrane</keyword>
<sequence length="363" mass="42210">MVNKTTLKFNGMIGMVQRKEADVAIGCITITYERNMVVDFTLPYLMESIALTTCKPRPIPQWRALFLPFTNSIWVILILSIFFFTSIHWLFTVQIQHDPGFTLNQCFFNTYKSFFNQAIHSWPKDYSSKILFIFWCLFVLLITAAYSSQLISSLTSPTLSKALNSVEEIAEQNDLNVVFTNGTIHEVILRDSKEKAFKKLWKKIQSQDPSETFTNSLDELFADMYPNCSSVIVMDYTPSHAASMINYMSLTGKSYLYQLKEVFFNMGYGFALQKDSDLTHSFNHFIRKSLYYGLNMKWIQDTIFKMRLLNNQKVKTNLELENQKNIKINLMHLQGAFFALILGFILSIPIFMTEKLLMRQPRK</sequence>
<evidence type="ECO:0000256" key="6">
    <source>
        <dbReference type="ARBA" id="ARBA00022989"/>
    </source>
</evidence>
<keyword evidence="10" id="KW-0325">Glycoprotein</keyword>
<dbReference type="AlphaFoldDB" id="A0A0K2UUR0"/>
<dbReference type="Pfam" id="PF10613">
    <property type="entry name" value="Lig_chan-Glu_bd"/>
    <property type="match status" value="1"/>
</dbReference>
<feature type="transmembrane region" description="Helical" evidence="13">
    <location>
        <begin position="130"/>
        <end position="151"/>
    </location>
</feature>
<evidence type="ECO:0000256" key="8">
    <source>
        <dbReference type="ARBA" id="ARBA00023136"/>
    </source>
</evidence>
<dbReference type="InterPro" id="IPR052192">
    <property type="entry name" value="Insect_Ionotropic_Sensory_Rcpt"/>
</dbReference>
<dbReference type="InterPro" id="IPR019594">
    <property type="entry name" value="Glu/Gly-bd"/>
</dbReference>
<evidence type="ECO:0000256" key="5">
    <source>
        <dbReference type="ARBA" id="ARBA00022692"/>
    </source>
</evidence>
<dbReference type="GO" id="GO:0050906">
    <property type="term" value="P:detection of stimulus involved in sensory perception"/>
    <property type="evidence" value="ECO:0007669"/>
    <property type="project" value="UniProtKB-ARBA"/>
</dbReference>
<evidence type="ECO:0000256" key="3">
    <source>
        <dbReference type="ARBA" id="ARBA00022448"/>
    </source>
</evidence>
<dbReference type="OrthoDB" id="6376023at2759"/>
<comment type="similarity">
    <text evidence="2">Belongs to the glutamate-gated ion channel (TC 1.A.10.1) family.</text>
</comment>
<dbReference type="Gene3D" id="1.10.287.70">
    <property type="match status" value="1"/>
</dbReference>
<keyword evidence="12" id="KW-0407">Ion channel</keyword>
<evidence type="ECO:0000256" key="13">
    <source>
        <dbReference type="SAM" id="Phobius"/>
    </source>
</evidence>
<evidence type="ECO:0000313" key="15">
    <source>
        <dbReference type="EMBL" id="CDW42013.1"/>
    </source>
</evidence>
<keyword evidence="4" id="KW-1003">Cell membrane</keyword>
<keyword evidence="6 13" id="KW-1133">Transmembrane helix</keyword>
<evidence type="ECO:0000256" key="12">
    <source>
        <dbReference type="ARBA" id="ARBA00023303"/>
    </source>
</evidence>
<name>A0A0K2UUR0_LEPSM</name>
<dbReference type="SUPFAM" id="SSF53850">
    <property type="entry name" value="Periplasmic binding protein-like II"/>
    <property type="match status" value="1"/>
</dbReference>
<dbReference type="EMBL" id="HACA01024652">
    <property type="protein sequence ID" value="CDW42013.1"/>
    <property type="molecule type" value="Transcribed_RNA"/>
</dbReference>
<keyword evidence="7" id="KW-0406">Ion transport</keyword>
<keyword evidence="11" id="KW-1071">Ligand-gated ion channel</keyword>
<keyword evidence="8 13" id="KW-0472">Membrane</keyword>
<dbReference type="InterPro" id="IPR001320">
    <property type="entry name" value="Iontro_rcpt_C"/>
</dbReference>
<keyword evidence="9 15" id="KW-0675">Receptor</keyword>
<feature type="transmembrane region" description="Helical" evidence="13">
    <location>
        <begin position="333"/>
        <end position="352"/>
    </location>
</feature>
<dbReference type="Gene3D" id="3.40.190.10">
    <property type="entry name" value="Periplasmic binding protein-like II"/>
    <property type="match status" value="1"/>
</dbReference>
<organism evidence="15">
    <name type="scientific">Lepeophtheirus salmonis</name>
    <name type="common">Salmon louse</name>
    <name type="synonym">Caligus salmonis</name>
    <dbReference type="NCBI Taxonomy" id="72036"/>
    <lineage>
        <taxon>Eukaryota</taxon>
        <taxon>Metazoa</taxon>
        <taxon>Ecdysozoa</taxon>
        <taxon>Arthropoda</taxon>
        <taxon>Crustacea</taxon>
        <taxon>Multicrustacea</taxon>
        <taxon>Hexanauplia</taxon>
        <taxon>Copepoda</taxon>
        <taxon>Siphonostomatoida</taxon>
        <taxon>Caligidae</taxon>
        <taxon>Lepeophtheirus</taxon>
    </lineage>
</organism>
<accession>A0A0K2UUR0</accession>
<dbReference type="GO" id="GO:0015276">
    <property type="term" value="F:ligand-gated monoatomic ion channel activity"/>
    <property type="evidence" value="ECO:0007669"/>
    <property type="project" value="InterPro"/>
</dbReference>
<dbReference type="Pfam" id="PF00060">
    <property type="entry name" value="Lig_chan"/>
    <property type="match status" value="1"/>
</dbReference>
<evidence type="ECO:0000256" key="11">
    <source>
        <dbReference type="ARBA" id="ARBA00023286"/>
    </source>
</evidence>
<comment type="subcellular location">
    <subcellularLocation>
        <location evidence="1">Cell membrane</location>
        <topology evidence="1">Multi-pass membrane protein</topology>
    </subcellularLocation>
</comment>
<keyword evidence="3" id="KW-0813">Transport</keyword>
<evidence type="ECO:0000256" key="2">
    <source>
        <dbReference type="ARBA" id="ARBA00008685"/>
    </source>
</evidence>
<evidence type="ECO:0000256" key="4">
    <source>
        <dbReference type="ARBA" id="ARBA00022475"/>
    </source>
</evidence>
<evidence type="ECO:0000256" key="7">
    <source>
        <dbReference type="ARBA" id="ARBA00023065"/>
    </source>
</evidence>
<proteinExistence type="inferred from homology"/>
<dbReference type="GO" id="GO:0005886">
    <property type="term" value="C:plasma membrane"/>
    <property type="evidence" value="ECO:0007669"/>
    <property type="project" value="UniProtKB-SubCell"/>
</dbReference>
<feature type="domain" description="Ionotropic glutamate receptor C-terminal" evidence="14">
    <location>
        <begin position="1"/>
        <end position="301"/>
    </location>
</feature>
<evidence type="ECO:0000259" key="14">
    <source>
        <dbReference type="SMART" id="SM00079"/>
    </source>
</evidence>
<evidence type="ECO:0000256" key="1">
    <source>
        <dbReference type="ARBA" id="ARBA00004651"/>
    </source>
</evidence>
<dbReference type="PANTHER" id="PTHR42643">
    <property type="entry name" value="IONOTROPIC RECEPTOR 20A-RELATED"/>
    <property type="match status" value="1"/>
</dbReference>
<dbReference type="SMART" id="SM00079">
    <property type="entry name" value="PBPe"/>
    <property type="match status" value="1"/>
</dbReference>
<dbReference type="PANTHER" id="PTHR42643:SF24">
    <property type="entry name" value="IONOTROPIC RECEPTOR 60A"/>
    <property type="match status" value="1"/>
</dbReference>
<protein>
    <submittedName>
        <fullName evidence="15">Glutamate receptor, ionotropic kainate 3like [Bombus terrestris]</fullName>
    </submittedName>
</protein>
<feature type="transmembrane region" description="Helical" evidence="13">
    <location>
        <begin position="65"/>
        <end position="91"/>
    </location>
</feature>